<keyword evidence="2" id="KW-0418">Kinase</keyword>
<reference evidence="2" key="1">
    <citation type="journal article" date="2021" name="Proc. Natl. Acad. Sci. U.S.A.">
        <title>Global biogeography of chemosynthetic symbionts reveals both localized and globally distributed symbiont groups. .</title>
        <authorList>
            <person name="Osvatic J.T."/>
            <person name="Wilkins L.G.E."/>
            <person name="Leibrecht L."/>
            <person name="Leray M."/>
            <person name="Zauner S."/>
            <person name="Polzin J."/>
            <person name="Camacho Y."/>
            <person name="Gros O."/>
            <person name="van Gils J.A."/>
            <person name="Eisen J.A."/>
            <person name="Petersen J.M."/>
            <person name="Yuen B."/>
        </authorList>
    </citation>
    <scope>NUCLEOTIDE SEQUENCE</scope>
    <source>
        <strain evidence="2">MAGclacostrist064TRANS</strain>
    </source>
</reference>
<protein>
    <submittedName>
        <fullName evidence="2">Amino acid kinase</fullName>
    </submittedName>
</protein>
<gene>
    <name evidence="2" type="ORF">JAZ07_03870</name>
</gene>
<name>A0A9E4KBA3_9GAMM</name>
<evidence type="ECO:0000313" key="3">
    <source>
        <dbReference type="Proteomes" id="UP000886667"/>
    </source>
</evidence>
<dbReference type="Pfam" id="PF00696">
    <property type="entry name" value="AA_kinase"/>
    <property type="match status" value="1"/>
</dbReference>
<sequence>MWVVKFGGSLFDADNLKNWLSLFANHSSLIIVPGGGPFADQVRLAQRQFGFDDSTAHGMALQAMEQYGRMLCGMQPGLSPAGDAETIYRTLERGDT</sequence>
<dbReference type="InterPro" id="IPR036393">
    <property type="entry name" value="AceGlu_kinase-like_sf"/>
</dbReference>
<dbReference type="SUPFAM" id="SSF53633">
    <property type="entry name" value="Carbamate kinase-like"/>
    <property type="match status" value="1"/>
</dbReference>
<dbReference type="InterPro" id="IPR001048">
    <property type="entry name" value="Asp/Glu/Uridylate_kinase"/>
</dbReference>
<accession>A0A9E4KBA3</accession>
<keyword evidence="2" id="KW-0808">Transferase</keyword>
<comment type="caution">
    <text evidence="2">The sequence shown here is derived from an EMBL/GenBank/DDBJ whole genome shotgun (WGS) entry which is preliminary data.</text>
</comment>
<dbReference type="EMBL" id="JAEPCM010000105">
    <property type="protein sequence ID" value="MCG7945465.1"/>
    <property type="molecule type" value="Genomic_DNA"/>
</dbReference>
<evidence type="ECO:0000313" key="2">
    <source>
        <dbReference type="EMBL" id="MCG7945465.1"/>
    </source>
</evidence>
<dbReference type="GO" id="GO:0016301">
    <property type="term" value="F:kinase activity"/>
    <property type="evidence" value="ECO:0007669"/>
    <property type="project" value="UniProtKB-KW"/>
</dbReference>
<evidence type="ECO:0000259" key="1">
    <source>
        <dbReference type="Pfam" id="PF00696"/>
    </source>
</evidence>
<dbReference type="Proteomes" id="UP000886667">
    <property type="component" value="Unassembled WGS sequence"/>
</dbReference>
<proteinExistence type="predicted"/>
<dbReference type="AlphaFoldDB" id="A0A9E4KBA3"/>
<feature type="non-terminal residue" evidence="2">
    <location>
        <position position="96"/>
    </location>
</feature>
<dbReference type="Gene3D" id="3.40.1160.10">
    <property type="entry name" value="Acetylglutamate kinase-like"/>
    <property type="match status" value="1"/>
</dbReference>
<feature type="domain" description="Aspartate/glutamate/uridylate kinase" evidence="1">
    <location>
        <begin position="2"/>
        <end position="61"/>
    </location>
</feature>
<organism evidence="2 3">
    <name type="scientific">Candidatus Thiodiazotropha taylori</name>
    <dbReference type="NCBI Taxonomy" id="2792791"/>
    <lineage>
        <taxon>Bacteria</taxon>
        <taxon>Pseudomonadati</taxon>
        <taxon>Pseudomonadota</taxon>
        <taxon>Gammaproteobacteria</taxon>
        <taxon>Chromatiales</taxon>
        <taxon>Sedimenticolaceae</taxon>
        <taxon>Candidatus Thiodiazotropha</taxon>
    </lineage>
</organism>